<proteinExistence type="predicted"/>
<dbReference type="AlphaFoldDB" id="A0A2T7UJD4"/>
<dbReference type="RefSeq" id="WP_107755225.1">
    <property type="nucleotide sequence ID" value="NZ_QBKF01000028.1"/>
</dbReference>
<feature type="non-terminal residue" evidence="2">
    <location>
        <position position="129"/>
    </location>
</feature>
<keyword evidence="1" id="KW-0732">Signal</keyword>
<keyword evidence="3" id="KW-1185">Reference proteome</keyword>
<gene>
    <name evidence="2" type="ORF">DDE23_24810</name>
</gene>
<accession>A0A2T7UJD4</accession>
<dbReference type="Proteomes" id="UP000244810">
    <property type="component" value="Unassembled WGS sequence"/>
</dbReference>
<comment type="caution">
    <text evidence="2">The sequence shown here is derived from an EMBL/GenBank/DDBJ whole genome shotgun (WGS) entry which is preliminary data.</text>
</comment>
<protein>
    <submittedName>
        <fullName evidence="2">Curlin</fullName>
    </submittedName>
</protein>
<evidence type="ECO:0000313" key="3">
    <source>
        <dbReference type="Proteomes" id="UP000244810"/>
    </source>
</evidence>
<evidence type="ECO:0000256" key="1">
    <source>
        <dbReference type="SAM" id="SignalP"/>
    </source>
</evidence>
<reference evidence="2 3" key="1">
    <citation type="journal article" date="2011" name="Syst. Appl. Microbiol.">
        <title>Defluviimonas denitrificans gen. nov., sp. nov., and Pararhodobacter aggregans gen. nov., sp. nov., non-phototrophic Rhodobacteraceae from the biofilter of a marine aquaculture.</title>
        <authorList>
            <person name="Foesel B.U."/>
            <person name="Drake H.L."/>
            <person name="Schramm A."/>
        </authorList>
    </citation>
    <scope>NUCLEOTIDE SEQUENCE [LARGE SCALE GENOMIC DNA]</scope>
    <source>
        <strain evidence="2 3">D1-19</strain>
    </source>
</reference>
<feature type="chain" id="PRO_5015711427" evidence="1">
    <location>
        <begin position="23"/>
        <end position="129"/>
    </location>
</feature>
<sequence length="129" mass="12839">MKTLAFAAALAASTALPMAASAGGSVALNIAPSNAQEAQALRIGLALYALHNDIQANGHVTQHGVNNAAGIAQGATDQAIIHQEGAGHTGTVSQTGGNNAYGLFQFGQNTNAAVSQNGGQTGLTLLFGW</sequence>
<dbReference type="EMBL" id="QDDR01000030">
    <property type="protein sequence ID" value="PVE44787.1"/>
    <property type="molecule type" value="Genomic_DNA"/>
</dbReference>
<organism evidence="2 3">
    <name type="scientific">Pararhodobacter aggregans</name>
    <dbReference type="NCBI Taxonomy" id="404875"/>
    <lineage>
        <taxon>Bacteria</taxon>
        <taxon>Pseudomonadati</taxon>
        <taxon>Pseudomonadota</taxon>
        <taxon>Alphaproteobacteria</taxon>
        <taxon>Rhodobacterales</taxon>
        <taxon>Paracoccaceae</taxon>
        <taxon>Pararhodobacter</taxon>
    </lineage>
</organism>
<evidence type="ECO:0000313" key="2">
    <source>
        <dbReference type="EMBL" id="PVE44787.1"/>
    </source>
</evidence>
<dbReference type="OrthoDB" id="7907227at2"/>
<name>A0A2T7UJD4_9RHOB</name>
<feature type="signal peptide" evidence="1">
    <location>
        <begin position="1"/>
        <end position="22"/>
    </location>
</feature>